<dbReference type="EMBL" id="AGSI01000010">
    <property type="protein sequence ID" value="EIE22304.1"/>
    <property type="molecule type" value="Genomic_DNA"/>
</dbReference>
<dbReference type="GeneID" id="17040290"/>
<evidence type="ECO:0000313" key="3">
    <source>
        <dbReference type="Proteomes" id="UP000007264"/>
    </source>
</evidence>
<comment type="caution">
    <text evidence="2">The sequence shown here is derived from an EMBL/GenBank/DDBJ whole genome shotgun (WGS) entry which is preliminary data.</text>
</comment>
<evidence type="ECO:0000256" key="1">
    <source>
        <dbReference type="SAM" id="MobiDB-lite"/>
    </source>
</evidence>
<reference evidence="2 3" key="1">
    <citation type="journal article" date="2012" name="Genome Biol.">
        <title>The genome of the polar eukaryotic microalga coccomyxa subellipsoidea reveals traits of cold adaptation.</title>
        <authorList>
            <person name="Blanc G."/>
            <person name="Agarkova I."/>
            <person name="Grimwood J."/>
            <person name="Kuo A."/>
            <person name="Brueggeman A."/>
            <person name="Dunigan D."/>
            <person name="Gurnon J."/>
            <person name="Ladunga I."/>
            <person name="Lindquist E."/>
            <person name="Lucas S."/>
            <person name="Pangilinan J."/>
            <person name="Proschold T."/>
            <person name="Salamov A."/>
            <person name="Schmutz J."/>
            <person name="Weeks D."/>
            <person name="Yamada T."/>
            <person name="Claverie J.M."/>
            <person name="Grigoriev I."/>
            <person name="Van Etten J."/>
            <person name="Lomsadze A."/>
            <person name="Borodovsky M."/>
        </authorList>
    </citation>
    <scope>NUCLEOTIDE SEQUENCE [LARGE SCALE GENOMIC DNA]</scope>
    <source>
        <strain evidence="2 3">C-169</strain>
    </source>
</reference>
<feature type="region of interest" description="Disordered" evidence="1">
    <location>
        <begin position="195"/>
        <end position="430"/>
    </location>
</feature>
<feature type="compositionally biased region" description="Pro residues" evidence="1">
    <location>
        <begin position="245"/>
        <end position="266"/>
    </location>
</feature>
<accession>I0YV85</accession>
<organism evidence="2 3">
    <name type="scientific">Coccomyxa subellipsoidea (strain C-169)</name>
    <name type="common">Green microalga</name>
    <dbReference type="NCBI Taxonomy" id="574566"/>
    <lineage>
        <taxon>Eukaryota</taxon>
        <taxon>Viridiplantae</taxon>
        <taxon>Chlorophyta</taxon>
        <taxon>core chlorophytes</taxon>
        <taxon>Trebouxiophyceae</taxon>
        <taxon>Trebouxiophyceae incertae sedis</taxon>
        <taxon>Coccomyxaceae</taxon>
        <taxon>Coccomyxa</taxon>
        <taxon>Coccomyxa subellipsoidea</taxon>
    </lineage>
</organism>
<feature type="compositionally biased region" description="Low complexity" evidence="1">
    <location>
        <begin position="362"/>
        <end position="371"/>
    </location>
</feature>
<name>I0YV85_COCSC</name>
<keyword evidence="3" id="KW-1185">Reference proteome</keyword>
<dbReference type="AlphaFoldDB" id="I0YV85"/>
<sequence length="430" mass="45141">MAAIAAAEALAPGKRLKPAAQGKGVKRGCMATFTVRILAANPQVAEIRYYCVDHVNHGDAAEGPGRHHTNNHISAGLRQLVQTQLRLQVPASRIVQQNKDEILQRYMVDEGIPASDKEAALERLLASLPPRDYFLNVGDVNNIAATLQTAWKRHPDQQKSVELYVQHMGADVLLHQRQAPLPGTPDAAHFAAMAASRPPGAAPQPSVAPQPGPAPQPSVAPRAGTAPQPSVAHRAGPATQLTGPAPQPPGPAPQPTVPAPQPPGTAPQPSVASRAGPAPQPSVVCDADPTDNSLKRKRDILDPKRTAQQSYRSVKRPQAQRAEAGDAPSFLRPQPGRQKTSVNAELSSAAEAEVVEKRRAAETAAQHASAASPGRVAQPVAATAAENAPCVHPLASAAAGNPANQIPPALSSQRATRERRPPTSHRDYAS</sequence>
<dbReference type="KEGG" id="csl:COCSUDRAFT_66555"/>
<protein>
    <submittedName>
        <fullName evidence="2">Uncharacterized protein</fullName>
    </submittedName>
</protein>
<gene>
    <name evidence="2" type="ORF">COCSUDRAFT_66555</name>
</gene>
<feature type="compositionally biased region" description="Pro residues" evidence="1">
    <location>
        <begin position="200"/>
        <end position="218"/>
    </location>
</feature>
<feature type="compositionally biased region" description="Basic and acidic residues" evidence="1">
    <location>
        <begin position="415"/>
        <end position="430"/>
    </location>
</feature>
<proteinExistence type="predicted"/>
<dbReference type="RefSeq" id="XP_005646848.1">
    <property type="nucleotide sequence ID" value="XM_005646791.1"/>
</dbReference>
<evidence type="ECO:0000313" key="2">
    <source>
        <dbReference type="EMBL" id="EIE22304.1"/>
    </source>
</evidence>
<dbReference type="Proteomes" id="UP000007264">
    <property type="component" value="Unassembled WGS sequence"/>
</dbReference>